<dbReference type="RefSeq" id="WP_066341518.1">
    <property type="nucleotide sequence ID" value="NZ_CP016503.1"/>
</dbReference>
<dbReference type="Pfam" id="PF15436">
    <property type="entry name" value="PGBA_N"/>
    <property type="match status" value="1"/>
</dbReference>
<dbReference type="EMBL" id="CP016503">
    <property type="protein sequence ID" value="ANV98608.1"/>
    <property type="molecule type" value="Genomic_DNA"/>
</dbReference>
<sequence>MKSLWVLPILLLSVFAIGTKPIKLEITQVDEKNHTITLKKSDEILVGESGIVIHDIGATIISNTIYVTKIDTDSIQADYVPFTLLEQKYLPTPVVKPKVGDSVVLRSFYSRGFIVAPNQQVYEQIKNLYSNIHFVNSDLMIADVGDQGIVNASKKAFQQVCKTYSVGLLAVYNSSGLHLLDCQSFQILQTQALSNPSPEAKQYPFFARVEAKSFWDFLKRKKDYYAIYDALIK</sequence>
<name>A0A1B1U762_9HELI</name>
<dbReference type="STRING" id="222136.BBW65_07275"/>
<dbReference type="OrthoDB" id="5372482at2"/>
<dbReference type="KEGG" id="het:BBW65_07275"/>
<accession>A0A1B1U762</accession>
<gene>
    <name evidence="2" type="ORF">BBW65_07275</name>
</gene>
<evidence type="ECO:0000259" key="1">
    <source>
        <dbReference type="Pfam" id="PF15436"/>
    </source>
</evidence>
<evidence type="ECO:0000313" key="2">
    <source>
        <dbReference type="EMBL" id="ANV98608.1"/>
    </source>
</evidence>
<dbReference type="InterPro" id="IPR029276">
    <property type="entry name" value="PgbA_N"/>
</dbReference>
<dbReference type="Proteomes" id="UP000092884">
    <property type="component" value="Chromosome"/>
</dbReference>
<organism evidence="2 3">
    <name type="scientific">Helicobacter enhydrae</name>
    <dbReference type="NCBI Taxonomy" id="222136"/>
    <lineage>
        <taxon>Bacteria</taxon>
        <taxon>Pseudomonadati</taxon>
        <taxon>Campylobacterota</taxon>
        <taxon>Epsilonproteobacteria</taxon>
        <taxon>Campylobacterales</taxon>
        <taxon>Helicobacteraceae</taxon>
        <taxon>Helicobacter</taxon>
    </lineage>
</organism>
<keyword evidence="3" id="KW-1185">Reference proteome</keyword>
<evidence type="ECO:0000313" key="3">
    <source>
        <dbReference type="Proteomes" id="UP000092884"/>
    </source>
</evidence>
<proteinExistence type="predicted"/>
<feature type="domain" description="Plasminogen-binding protein PgbA N-terminal" evidence="1">
    <location>
        <begin position="22"/>
        <end position="232"/>
    </location>
</feature>
<protein>
    <recommendedName>
        <fullName evidence="1">Plasminogen-binding protein PgbA N-terminal domain-containing protein</fullName>
    </recommendedName>
</protein>
<dbReference type="AlphaFoldDB" id="A0A1B1U762"/>
<reference evidence="3" key="1">
    <citation type="submission" date="2016-07" db="EMBL/GenBank/DDBJ databases">
        <authorList>
            <person name="Florea S."/>
            <person name="Webb J.S."/>
            <person name="Jaromczyk J."/>
            <person name="Schardl C.L."/>
        </authorList>
    </citation>
    <scope>NUCLEOTIDE SEQUENCE [LARGE SCALE GENOMIC DNA]</scope>
    <source>
        <strain evidence="3">MIT 01-6242</strain>
    </source>
</reference>